<organism evidence="1 2">
    <name type="scientific">Chondrus crispus</name>
    <name type="common">Carrageen Irish moss</name>
    <name type="synonym">Polymorpha crispa</name>
    <dbReference type="NCBI Taxonomy" id="2769"/>
    <lineage>
        <taxon>Eukaryota</taxon>
        <taxon>Rhodophyta</taxon>
        <taxon>Florideophyceae</taxon>
        <taxon>Rhodymeniophycidae</taxon>
        <taxon>Gigartinales</taxon>
        <taxon>Gigartinaceae</taxon>
        <taxon>Chondrus</taxon>
    </lineage>
</organism>
<dbReference type="KEGG" id="ccp:CHC_T00004869001"/>
<protein>
    <submittedName>
        <fullName evidence="1">Uncharacterized protein</fullName>
    </submittedName>
</protein>
<proteinExistence type="predicted"/>
<dbReference type="Proteomes" id="UP000012073">
    <property type="component" value="Unassembled WGS sequence"/>
</dbReference>
<keyword evidence="2" id="KW-1185">Reference proteome</keyword>
<dbReference type="AlphaFoldDB" id="R7QGF7"/>
<dbReference type="RefSeq" id="XP_005716345.1">
    <property type="nucleotide sequence ID" value="XM_005716288.1"/>
</dbReference>
<evidence type="ECO:0000313" key="2">
    <source>
        <dbReference type="Proteomes" id="UP000012073"/>
    </source>
</evidence>
<reference evidence="2" key="1">
    <citation type="journal article" date="2013" name="Proc. Natl. Acad. Sci. U.S.A.">
        <title>Genome structure and metabolic features in the red seaweed Chondrus crispus shed light on evolution of the Archaeplastida.</title>
        <authorList>
            <person name="Collen J."/>
            <person name="Porcel B."/>
            <person name="Carre W."/>
            <person name="Ball S.G."/>
            <person name="Chaparro C."/>
            <person name="Tonon T."/>
            <person name="Barbeyron T."/>
            <person name="Michel G."/>
            <person name="Noel B."/>
            <person name="Valentin K."/>
            <person name="Elias M."/>
            <person name="Artiguenave F."/>
            <person name="Arun A."/>
            <person name="Aury J.M."/>
            <person name="Barbosa-Neto J.F."/>
            <person name="Bothwell J.H."/>
            <person name="Bouget F.Y."/>
            <person name="Brillet L."/>
            <person name="Cabello-Hurtado F."/>
            <person name="Capella-Gutierrez S."/>
            <person name="Charrier B."/>
            <person name="Cladiere L."/>
            <person name="Cock J.M."/>
            <person name="Coelho S.M."/>
            <person name="Colleoni C."/>
            <person name="Czjzek M."/>
            <person name="Da Silva C."/>
            <person name="Delage L."/>
            <person name="Denoeud F."/>
            <person name="Deschamps P."/>
            <person name="Dittami S.M."/>
            <person name="Gabaldon T."/>
            <person name="Gachon C.M."/>
            <person name="Groisillier A."/>
            <person name="Herve C."/>
            <person name="Jabbari K."/>
            <person name="Katinka M."/>
            <person name="Kloareg B."/>
            <person name="Kowalczyk N."/>
            <person name="Labadie K."/>
            <person name="Leblanc C."/>
            <person name="Lopez P.J."/>
            <person name="McLachlan D.H."/>
            <person name="Meslet-Cladiere L."/>
            <person name="Moustafa A."/>
            <person name="Nehr Z."/>
            <person name="Nyvall Collen P."/>
            <person name="Panaud O."/>
            <person name="Partensky F."/>
            <person name="Poulain J."/>
            <person name="Rensing S.A."/>
            <person name="Rousvoal S."/>
            <person name="Samson G."/>
            <person name="Symeonidi A."/>
            <person name="Weissenbach J."/>
            <person name="Zambounis A."/>
            <person name="Wincker P."/>
            <person name="Boyen C."/>
        </authorList>
    </citation>
    <scope>NUCLEOTIDE SEQUENCE [LARGE SCALE GENOMIC DNA]</scope>
    <source>
        <strain evidence="2">cv. Stackhouse</strain>
    </source>
</reference>
<sequence>MRRVRRDGVLDVRHLRRRWLPEERTGQYQRPRVRGAQEEAARGLHGVQVGSVHELHRLQTEDRGDACGGQGAVASPAFITNPSPLISTLTTGPVCPTTASPTCPPISTSHTCTLSSHDLDTTRLPSPLIATQSTPAL</sequence>
<dbReference type="Gramene" id="CDF36526">
    <property type="protein sequence ID" value="CDF36526"/>
    <property type="gene ID" value="CHC_T00004869001"/>
</dbReference>
<name>R7QGF7_CHOCR</name>
<dbReference type="GeneID" id="17324063"/>
<gene>
    <name evidence="1" type="ORF">CHC_T00004869001</name>
</gene>
<accession>R7QGF7</accession>
<evidence type="ECO:0000313" key="1">
    <source>
        <dbReference type="EMBL" id="CDF36526.1"/>
    </source>
</evidence>
<dbReference type="EMBL" id="HG001782">
    <property type="protein sequence ID" value="CDF36526.1"/>
    <property type="molecule type" value="Genomic_DNA"/>
</dbReference>